<organism evidence="1 2">
    <name type="scientific">Cupriavidus oxalaticus</name>
    <dbReference type="NCBI Taxonomy" id="96344"/>
    <lineage>
        <taxon>Bacteria</taxon>
        <taxon>Pseudomonadati</taxon>
        <taxon>Pseudomonadota</taxon>
        <taxon>Betaproteobacteria</taxon>
        <taxon>Burkholderiales</taxon>
        <taxon>Burkholderiaceae</taxon>
        <taxon>Cupriavidus</taxon>
    </lineage>
</organism>
<evidence type="ECO:0000313" key="2">
    <source>
        <dbReference type="Proteomes" id="UP000325743"/>
    </source>
</evidence>
<proteinExistence type="predicted"/>
<reference evidence="1 2" key="1">
    <citation type="submission" date="2018-09" db="EMBL/GenBank/DDBJ databases">
        <title>Complete genome sequence of Cupriavidus oxalaticus T2, a bacterium capable of phenol tolerance and degradation.</title>
        <authorList>
            <person name="Yan J."/>
        </authorList>
    </citation>
    <scope>NUCLEOTIDE SEQUENCE [LARGE SCALE GENOMIC DNA]</scope>
    <source>
        <strain evidence="1 2">T2</strain>
        <plasmid evidence="1 2">unnamed1</plasmid>
    </source>
</reference>
<protein>
    <recommendedName>
        <fullName evidence="3">HEPN AbiU2-like domain-containing protein</fullName>
    </recommendedName>
</protein>
<keyword evidence="1" id="KW-0614">Plasmid</keyword>
<dbReference type="AlphaFoldDB" id="A0A5P3VQQ8"/>
<evidence type="ECO:0008006" key="3">
    <source>
        <dbReference type="Google" id="ProtNLM"/>
    </source>
</evidence>
<sequence length="179" mass="20534">MGALQVVVNLTRCVALKRALAAAEPEPALNFWRVLQGNLLDTAVLEWCKLFGSDDEEHQQVHWKNIFTDEAEFRANLFTHLGMEQEGWGAYWQQMKAYRDQRVAHLDINRRDVTHFPELGSALSSAVYYYSRLIWELRALGETRFPDDLSAYYDAFQAQASEIAQTATASTRGFTERVL</sequence>
<evidence type="ECO:0000313" key="1">
    <source>
        <dbReference type="EMBL" id="QEZ48716.1"/>
    </source>
</evidence>
<dbReference type="Proteomes" id="UP000325743">
    <property type="component" value="Plasmid unnamed1"/>
</dbReference>
<dbReference type="EMBL" id="CP032520">
    <property type="protein sequence ID" value="QEZ48716.1"/>
    <property type="molecule type" value="Genomic_DNA"/>
</dbReference>
<name>A0A5P3VQQ8_9BURK</name>
<geneLocation type="plasmid" evidence="1">
    <name>unnamed1</name>
</geneLocation>
<gene>
    <name evidence="1" type="ORF">D2917_31010</name>
</gene>
<accession>A0A5P3VQQ8</accession>